<dbReference type="InterPro" id="IPR029058">
    <property type="entry name" value="AB_hydrolase_fold"/>
</dbReference>
<evidence type="ECO:0000313" key="3">
    <source>
        <dbReference type="Proteomes" id="UP000251197"/>
    </source>
</evidence>
<dbReference type="Proteomes" id="UP000251197">
    <property type="component" value="Unassembled WGS sequence"/>
</dbReference>
<sequence>MILHAVPHLGRRSTLPWIVWLHGFLGSRQEWEAFEPHFPDWPQLRIDLPGHGGSADVPVQNFAEVDSALRNTLKHHGIDNYWLVGYSPRWASRDVSRLPARTERSAWASR</sequence>
<protein>
    <submittedName>
        <fullName evidence="2">2-succinyl-6-hydroxy-2,4-cyclohexadiene-1-carboxy late synthase</fullName>
        <ecNumber evidence="2">4.2.99.20</ecNumber>
    </submittedName>
</protein>
<dbReference type="EMBL" id="UAVU01000007">
    <property type="protein sequence ID" value="SQC91138.1"/>
    <property type="molecule type" value="Genomic_DNA"/>
</dbReference>
<dbReference type="Pfam" id="PF00561">
    <property type="entry name" value="Abhydrolase_1"/>
    <property type="match status" value="1"/>
</dbReference>
<evidence type="ECO:0000313" key="2">
    <source>
        <dbReference type="EMBL" id="SQC91138.1"/>
    </source>
</evidence>
<proteinExistence type="predicted"/>
<evidence type="ECO:0000259" key="1">
    <source>
        <dbReference type="Pfam" id="PF00561"/>
    </source>
</evidence>
<dbReference type="Gene3D" id="3.40.50.1820">
    <property type="entry name" value="alpha/beta hydrolase"/>
    <property type="match status" value="1"/>
</dbReference>
<dbReference type="GO" id="GO:0070205">
    <property type="term" value="F:2-succinyl-6-hydroxy-2,4-cyclohexadiene-1-carboxylate synthase activity"/>
    <property type="evidence" value="ECO:0007669"/>
    <property type="project" value="UniProtKB-EC"/>
</dbReference>
<reference evidence="2 3" key="1">
    <citation type="submission" date="2018-06" db="EMBL/GenBank/DDBJ databases">
        <authorList>
            <consortium name="Pathogen Informatics"/>
            <person name="Doyle S."/>
        </authorList>
    </citation>
    <scope>NUCLEOTIDE SEQUENCE [LARGE SCALE GENOMIC DNA]</scope>
    <source>
        <strain evidence="2 3">NCTC12120</strain>
    </source>
</reference>
<dbReference type="EC" id="4.2.99.20" evidence="2"/>
<feature type="domain" description="AB hydrolase-1" evidence="1">
    <location>
        <begin position="16"/>
        <end position="87"/>
    </location>
</feature>
<name>A0A2X3IF78_9ENTR</name>
<dbReference type="AlphaFoldDB" id="A0A2X3IF78"/>
<gene>
    <name evidence="2" type="primary">menH_1</name>
    <name evidence="2" type="ORF">NCTC12120_04288</name>
</gene>
<accession>A0A2X3IF78</accession>
<dbReference type="SUPFAM" id="SSF53474">
    <property type="entry name" value="alpha/beta-Hydrolases"/>
    <property type="match status" value="1"/>
</dbReference>
<keyword evidence="2" id="KW-0456">Lyase</keyword>
<organism evidence="2 3">
    <name type="scientific">Cedecea neteri</name>
    <dbReference type="NCBI Taxonomy" id="158822"/>
    <lineage>
        <taxon>Bacteria</taxon>
        <taxon>Pseudomonadati</taxon>
        <taxon>Pseudomonadota</taxon>
        <taxon>Gammaproteobacteria</taxon>
        <taxon>Enterobacterales</taxon>
        <taxon>Enterobacteriaceae</taxon>
        <taxon>Cedecea</taxon>
    </lineage>
</organism>
<dbReference type="InterPro" id="IPR000073">
    <property type="entry name" value="AB_hydrolase_1"/>
</dbReference>